<proteinExistence type="predicted"/>
<sequence>MKNKRIWLFALATLAALFQSGILYASIEKRASVLRDGRQVVLLTQPVDPRDLMRGDYVTLGYAISSIKRSDITGTPDNGNWENGNPDVYVTVKPAADGNWQLARASFQPIEDIAPDEVMLKGRTRYAAPSQPNALVSVDYGIERYYVPEGEGGAVDDAQRQQNIQAVIAVSASGQAQIKALKENGKPLYEEPLY</sequence>
<comment type="caution">
    <text evidence="1">The sequence shown here is derived from an EMBL/GenBank/DDBJ whole genome shotgun (WGS) entry which is preliminary data.</text>
</comment>
<dbReference type="Pfam" id="PF14345">
    <property type="entry name" value="GDYXXLXY"/>
    <property type="match status" value="1"/>
</dbReference>
<protein>
    <recommendedName>
        <fullName evidence="3">GDYXXLXY domain-containing protein</fullName>
    </recommendedName>
</protein>
<keyword evidence="2" id="KW-1185">Reference proteome</keyword>
<evidence type="ECO:0000313" key="2">
    <source>
        <dbReference type="Proteomes" id="UP000239434"/>
    </source>
</evidence>
<organism evidence="1 2">
    <name type="scientific">Phyllobacterium phragmitis</name>
    <dbReference type="NCBI Taxonomy" id="2670329"/>
    <lineage>
        <taxon>Bacteria</taxon>
        <taxon>Pseudomonadati</taxon>
        <taxon>Pseudomonadota</taxon>
        <taxon>Alphaproteobacteria</taxon>
        <taxon>Hyphomicrobiales</taxon>
        <taxon>Phyllobacteriaceae</taxon>
        <taxon>Phyllobacterium</taxon>
    </lineage>
</organism>
<dbReference type="InterPro" id="IPR025833">
    <property type="entry name" value="GDYXXLXY"/>
</dbReference>
<dbReference type="EMBL" id="PVBR01000014">
    <property type="protein sequence ID" value="PRD42027.1"/>
    <property type="molecule type" value="Genomic_DNA"/>
</dbReference>
<evidence type="ECO:0000313" key="1">
    <source>
        <dbReference type="EMBL" id="PRD42027.1"/>
    </source>
</evidence>
<reference evidence="1 2" key="1">
    <citation type="submission" date="2018-02" db="EMBL/GenBank/DDBJ databases">
        <title>The draft genome of Phyllobacterium sp. 1N-3.</title>
        <authorList>
            <person name="Liu L."/>
            <person name="Li L."/>
            <person name="Zhang X."/>
            <person name="Wang T."/>
            <person name="Liang L."/>
        </authorList>
    </citation>
    <scope>NUCLEOTIDE SEQUENCE [LARGE SCALE GENOMIC DNA]</scope>
    <source>
        <strain evidence="1 2">1N-3</strain>
    </source>
</reference>
<name>A0A2S9IND1_9HYPH</name>
<gene>
    <name evidence="1" type="ORF">C5748_17860</name>
</gene>
<dbReference type="RefSeq" id="WP_105743295.1">
    <property type="nucleotide sequence ID" value="NZ_PVBR01000014.1"/>
</dbReference>
<evidence type="ECO:0008006" key="3">
    <source>
        <dbReference type="Google" id="ProtNLM"/>
    </source>
</evidence>
<dbReference type="AlphaFoldDB" id="A0A2S9IND1"/>
<accession>A0A2S9IND1</accession>
<dbReference type="Proteomes" id="UP000239434">
    <property type="component" value="Unassembled WGS sequence"/>
</dbReference>